<feature type="domain" description="DDE Tnp4" evidence="3">
    <location>
        <begin position="3"/>
        <end position="64"/>
    </location>
</feature>
<evidence type="ECO:0000313" key="5">
    <source>
        <dbReference type="Proteomes" id="UP001497482"/>
    </source>
</evidence>
<dbReference type="AlphaFoldDB" id="A0AAV2J5Q9"/>
<evidence type="ECO:0000313" key="4">
    <source>
        <dbReference type="EMBL" id="CAL1571746.1"/>
    </source>
</evidence>
<protein>
    <recommendedName>
        <fullName evidence="3">DDE Tnp4 domain-containing protein</fullName>
    </recommendedName>
</protein>
<organism evidence="4 5">
    <name type="scientific">Knipowitschia caucasica</name>
    <name type="common">Caucasian dwarf goby</name>
    <name type="synonym">Pomatoschistus caucasicus</name>
    <dbReference type="NCBI Taxonomy" id="637954"/>
    <lineage>
        <taxon>Eukaryota</taxon>
        <taxon>Metazoa</taxon>
        <taxon>Chordata</taxon>
        <taxon>Craniata</taxon>
        <taxon>Vertebrata</taxon>
        <taxon>Euteleostomi</taxon>
        <taxon>Actinopterygii</taxon>
        <taxon>Neopterygii</taxon>
        <taxon>Teleostei</taxon>
        <taxon>Neoteleostei</taxon>
        <taxon>Acanthomorphata</taxon>
        <taxon>Gobiaria</taxon>
        <taxon>Gobiiformes</taxon>
        <taxon>Gobioidei</taxon>
        <taxon>Gobiidae</taxon>
        <taxon>Gobiinae</taxon>
        <taxon>Knipowitschia</taxon>
    </lineage>
</organism>
<dbReference type="GO" id="GO:0046872">
    <property type="term" value="F:metal ion binding"/>
    <property type="evidence" value="ECO:0007669"/>
    <property type="project" value="UniProtKB-KW"/>
</dbReference>
<evidence type="ECO:0000256" key="1">
    <source>
        <dbReference type="ARBA" id="ARBA00001968"/>
    </source>
</evidence>
<comment type="cofactor">
    <cofactor evidence="1">
        <name>a divalent metal cation</name>
        <dbReference type="ChEBI" id="CHEBI:60240"/>
    </cofactor>
</comment>
<dbReference type="InterPro" id="IPR027806">
    <property type="entry name" value="HARBI1_dom"/>
</dbReference>
<keyword evidence="5" id="KW-1185">Reference proteome</keyword>
<sequence length="235" mass="25970">MRPYPGAALSEEKKVFNYRLSRARRIIENTFGIMVARWRILGRPLEALPEKAKTIVKTCVVLHNYLTYTDEGNTEPCRYITPSFVDVDTVGQLQEGEWRRVTAGSNGLENLAPHQLTRARSTRAARAVRTDLTAFFTSDIGMVPWQYDIEPSSFPSKELVAGPHKELVEGPAKKLVEGPAKELVEGPAKELVEGPAKMLTEGPLEKLVEGNVEELVDSASMPWGSGLLADCCTNT</sequence>
<evidence type="ECO:0000256" key="2">
    <source>
        <dbReference type="ARBA" id="ARBA00022723"/>
    </source>
</evidence>
<dbReference type="EMBL" id="OZ035832">
    <property type="protein sequence ID" value="CAL1571746.1"/>
    <property type="molecule type" value="Genomic_DNA"/>
</dbReference>
<keyword evidence="2" id="KW-0479">Metal-binding</keyword>
<evidence type="ECO:0000259" key="3">
    <source>
        <dbReference type="Pfam" id="PF13359"/>
    </source>
</evidence>
<name>A0AAV2J5Q9_KNICA</name>
<dbReference type="Pfam" id="PF13359">
    <property type="entry name" value="DDE_Tnp_4"/>
    <property type="match status" value="1"/>
</dbReference>
<dbReference type="Proteomes" id="UP001497482">
    <property type="component" value="Chromosome 10"/>
</dbReference>
<gene>
    <name evidence="4" type="ORF">KC01_LOCUS3838</name>
</gene>
<accession>A0AAV2J5Q9</accession>
<reference evidence="4 5" key="1">
    <citation type="submission" date="2024-04" db="EMBL/GenBank/DDBJ databases">
        <authorList>
            <person name="Waldvogel A.-M."/>
            <person name="Schoenle A."/>
        </authorList>
    </citation>
    <scope>NUCLEOTIDE SEQUENCE [LARGE SCALE GENOMIC DNA]</scope>
</reference>
<proteinExistence type="predicted"/>